<feature type="transmembrane region" description="Helical" evidence="1">
    <location>
        <begin position="117"/>
        <end position="138"/>
    </location>
</feature>
<evidence type="ECO:0000313" key="2">
    <source>
        <dbReference type="EMBL" id="QYC41971.1"/>
    </source>
</evidence>
<feature type="transmembrane region" description="Helical" evidence="1">
    <location>
        <begin position="203"/>
        <end position="220"/>
    </location>
</feature>
<feature type="transmembrane region" description="Helical" evidence="1">
    <location>
        <begin position="256"/>
        <end position="277"/>
    </location>
</feature>
<protein>
    <submittedName>
        <fullName evidence="2">Uncharacterized protein</fullName>
    </submittedName>
</protein>
<dbReference type="EMBL" id="CP068985">
    <property type="protein sequence ID" value="QYC41971.1"/>
    <property type="molecule type" value="Genomic_DNA"/>
</dbReference>
<keyword evidence="1" id="KW-1133">Transmembrane helix</keyword>
<reference evidence="2 3" key="1">
    <citation type="journal article" date="2021" name="ACS Chem. Biol.">
        <title>Genomic-Led Discovery of a Novel Glycopeptide Antibiotic by Nonomuraea coxensis DSM 45129.</title>
        <authorList>
            <person name="Yushchuk O."/>
            <person name="Vior N.M."/>
            <person name="Andreo-Vidal A."/>
            <person name="Berini F."/>
            <person name="Ruckert C."/>
            <person name="Busche T."/>
            <person name="Binda E."/>
            <person name="Kalinowski J."/>
            <person name="Truman A.W."/>
            <person name="Marinelli F."/>
        </authorList>
    </citation>
    <scope>NUCLEOTIDE SEQUENCE [LARGE SCALE GENOMIC DNA]</scope>
    <source>
        <strain evidence="2 3">DSM 45129</strain>
    </source>
</reference>
<accession>A0ABX8U502</accession>
<feature type="transmembrane region" description="Helical" evidence="1">
    <location>
        <begin position="150"/>
        <end position="169"/>
    </location>
</feature>
<dbReference type="Proteomes" id="UP000824681">
    <property type="component" value="Chromosome"/>
</dbReference>
<keyword evidence="3" id="KW-1185">Reference proteome</keyword>
<gene>
    <name evidence="2" type="ORF">Nocox_21835</name>
</gene>
<keyword evidence="1" id="KW-0812">Transmembrane</keyword>
<feature type="transmembrane region" description="Helical" evidence="1">
    <location>
        <begin position="227"/>
        <end position="244"/>
    </location>
</feature>
<keyword evidence="1" id="KW-0472">Membrane</keyword>
<dbReference type="RefSeq" id="WP_020545660.1">
    <property type="nucleotide sequence ID" value="NZ_CP068985.1"/>
</dbReference>
<organism evidence="2 3">
    <name type="scientific">Nonomuraea coxensis DSM 45129</name>
    <dbReference type="NCBI Taxonomy" id="1122611"/>
    <lineage>
        <taxon>Bacteria</taxon>
        <taxon>Bacillati</taxon>
        <taxon>Actinomycetota</taxon>
        <taxon>Actinomycetes</taxon>
        <taxon>Streptosporangiales</taxon>
        <taxon>Streptosporangiaceae</taxon>
        <taxon>Nonomuraea</taxon>
    </lineage>
</organism>
<sequence length="290" mass="29778">MTQPPAVGPRLIPGLLRAGAVLAASAPVLLKTSGVTAAELVLGICGGIEGAGPSLMTVTPWGNLLSWAELMLPAVLACLLLAAPRHSVALGTAAISAALMLRLPSETHHTDSAGHLPFAPHWAAVTWYAAALIALLLTARSPSSPARPEAVFWALAMAASAVTAGWASLRPASGAAGWVLGTKPAEVLWNHPWAWSCKAEVDGVLIVLVALAAAAGTVATHRARRHITLATAALLGLAALQRAIENLTHGTESALMITGIRWNLLVAAALVVTTLYAERLLRSPASRAPA</sequence>
<evidence type="ECO:0000313" key="3">
    <source>
        <dbReference type="Proteomes" id="UP000824681"/>
    </source>
</evidence>
<name>A0ABX8U502_9ACTN</name>
<feature type="transmembrane region" description="Helical" evidence="1">
    <location>
        <begin position="64"/>
        <end position="83"/>
    </location>
</feature>
<evidence type="ECO:0000256" key="1">
    <source>
        <dbReference type="SAM" id="Phobius"/>
    </source>
</evidence>
<proteinExistence type="predicted"/>